<dbReference type="GO" id="GO:0019521">
    <property type="term" value="P:D-gluconate metabolic process"/>
    <property type="evidence" value="ECO:0007669"/>
    <property type="project" value="UniProtKB-KW"/>
</dbReference>
<keyword evidence="5" id="KW-0311">Gluconate utilization</keyword>
<dbReference type="RefSeq" id="XP_037165670.1">
    <property type="nucleotide sequence ID" value="XM_037307488.1"/>
</dbReference>
<dbReference type="InterPro" id="IPR006114">
    <property type="entry name" value="6PGDH_C"/>
</dbReference>
<dbReference type="GO" id="GO:0004616">
    <property type="term" value="F:phosphogluconate dehydrogenase (decarboxylating) activity"/>
    <property type="evidence" value="ECO:0007669"/>
    <property type="project" value="UniProtKB-EC"/>
</dbReference>
<dbReference type="GeneID" id="59287235"/>
<evidence type="ECO:0000259" key="7">
    <source>
        <dbReference type="SMART" id="SM01350"/>
    </source>
</evidence>
<evidence type="ECO:0000256" key="2">
    <source>
        <dbReference type="ARBA" id="ARBA00008419"/>
    </source>
</evidence>
<evidence type="ECO:0000313" key="8">
    <source>
        <dbReference type="EMBL" id="KAF6236320.1"/>
    </source>
</evidence>
<comment type="similarity">
    <text evidence="2">Belongs to the 6-phosphogluconate dehydrogenase family.</text>
</comment>
<accession>A0A8H6FX19</accession>
<dbReference type="InterPro" id="IPR013328">
    <property type="entry name" value="6PGD_dom2"/>
</dbReference>
<dbReference type="Pfam" id="PF00393">
    <property type="entry name" value="6PGD"/>
    <property type="match status" value="1"/>
</dbReference>
<organism evidence="8 9">
    <name type="scientific">Letharia columbiana</name>
    <dbReference type="NCBI Taxonomy" id="112416"/>
    <lineage>
        <taxon>Eukaryota</taxon>
        <taxon>Fungi</taxon>
        <taxon>Dikarya</taxon>
        <taxon>Ascomycota</taxon>
        <taxon>Pezizomycotina</taxon>
        <taxon>Lecanoromycetes</taxon>
        <taxon>OSLEUM clade</taxon>
        <taxon>Lecanoromycetidae</taxon>
        <taxon>Lecanorales</taxon>
        <taxon>Lecanorineae</taxon>
        <taxon>Parmeliaceae</taxon>
        <taxon>Letharia</taxon>
    </lineage>
</organism>
<dbReference type="Proteomes" id="UP000578531">
    <property type="component" value="Unassembled WGS sequence"/>
</dbReference>
<dbReference type="Gene3D" id="1.10.1040.10">
    <property type="entry name" value="N-(1-d-carboxylethyl)-l-norvaline Dehydrogenase, domain 2"/>
    <property type="match status" value="1"/>
</dbReference>
<dbReference type="PANTHER" id="PTHR11811">
    <property type="entry name" value="6-PHOSPHOGLUCONATE DEHYDROGENASE"/>
    <property type="match status" value="1"/>
</dbReference>
<dbReference type="EMBL" id="JACCJC010000020">
    <property type="protein sequence ID" value="KAF6236320.1"/>
    <property type="molecule type" value="Genomic_DNA"/>
</dbReference>
<protein>
    <recommendedName>
        <fullName evidence="3">phosphogluconate dehydrogenase (NADP(+)-dependent, decarboxylating)</fullName>
        <ecNumber evidence="3">1.1.1.44</ecNumber>
    </recommendedName>
</protein>
<dbReference type="InterPro" id="IPR008927">
    <property type="entry name" value="6-PGluconate_DH-like_C_sf"/>
</dbReference>
<dbReference type="EC" id="1.1.1.44" evidence="3"/>
<dbReference type="SUPFAM" id="SSF48179">
    <property type="entry name" value="6-phosphogluconate dehydrogenase C-terminal domain-like"/>
    <property type="match status" value="1"/>
</dbReference>
<keyword evidence="4" id="KW-0560">Oxidoreductase</keyword>
<dbReference type="UniPathway" id="UPA00115">
    <property type="reaction ID" value="UER00410"/>
</dbReference>
<keyword evidence="6" id="KW-0570">Pentose shunt</keyword>
<dbReference type="OrthoDB" id="434986at2759"/>
<sequence length="110" mass="12186">MSSMKFFKTPTTAKAPASGVCDRDQRVRVAEKLKVPSPSKGTVHDKDAFKETLRKAVYASVLCAFCRGLELIARASTDESWNISLGTCIKIWRAGCIIRSDYLADFLEPI</sequence>
<dbReference type="GO" id="GO:0006098">
    <property type="term" value="P:pentose-phosphate shunt"/>
    <property type="evidence" value="ECO:0007669"/>
    <property type="project" value="UniProtKB-UniPathway"/>
</dbReference>
<feature type="domain" description="6-phosphogluconate dehydrogenase C-terminal" evidence="7">
    <location>
        <begin position="4"/>
        <end position="110"/>
    </location>
</feature>
<dbReference type="AlphaFoldDB" id="A0A8H6FX19"/>
<dbReference type="SMART" id="SM01350">
    <property type="entry name" value="6PGD"/>
    <property type="match status" value="1"/>
</dbReference>
<evidence type="ECO:0000256" key="1">
    <source>
        <dbReference type="ARBA" id="ARBA00004874"/>
    </source>
</evidence>
<proteinExistence type="inferred from homology"/>
<comment type="pathway">
    <text evidence="1">Carbohydrate degradation; pentose phosphate pathway; D-ribulose 5-phosphate from D-glucose 6-phosphate (oxidative stage): step 3/3.</text>
</comment>
<evidence type="ECO:0000313" key="9">
    <source>
        <dbReference type="Proteomes" id="UP000578531"/>
    </source>
</evidence>
<evidence type="ECO:0000256" key="3">
    <source>
        <dbReference type="ARBA" id="ARBA00013011"/>
    </source>
</evidence>
<keyword evidence="9" id="KW-1185">Reference proteome</keyword>
<evidence type="ECO:0000256" key="4">
    <source>
        <dbReference type="ARBA" id="ARBA00023002"/>
    </source>
</evidence>
<evidence type="ECO:0000256" key="5">
    <source>
        <dbReference type="ARBA" id="ARBA00023064"/>
    </source>
</evidence>
<gene>
    <name evidence="8" type="ORF">HO173_005573</name>
</gene>
<evidence type="ECO:0000256" key="6">
    <source>
        <dbReference type="ARBA" id="ARBA00023126"/>
    </source>
</evidence>
<reference evidence="8 9" key="1">
    <citation type="journal article" date="2020" name="Genomics">
        <title>Complete, high-quality genomes from long-read metagenomic sequencing of two wolf lichen thalli reveals enigmatic genome architecture.</title>
        <authorList>
            <person name="McKenzie S.K."/>
            <person name="Walston R.F."/>
            <person name="Allen J.L."/>
        </authorList>
    </citation>
    <scope>NUCLEOTIDE SEQUENCE [LARGE SCALE GENOMIC DNA]</scope>
    <source>
        <strain evidence="8">WasteWater2</strain>
    </source>
</reference>
<comment type="caution">
    <text evidence="8">The sequence shown here is derived from an EMBL/GenBank/DDBJ whole genome shotgun (WGS) entry which is preliminary data.</text>
</comment>
<name>A0A8H6FX19_9LECA</name>
<dbReference type="InterPro" id="IPR006183">
    <property type="entry name" value="Pgluconate_DH"/>
</dbReference>